<organism evidence="1 2">
    <name type="scientific">Legionella brunensis</name>
    <dbReference type="NCBI Taxonomy" id="29422"/>
    <lineage>
        <taxon>Bacteria</taxon>
        <taxon>Pseudomonadati</taxon>
        <taxon>Pseudomonadota</taxon>
        <taxon>Gammaproteobacteria</taxon>
        <taxon>Legionellales</taxon>
        <taxon>Legionellaceae</taxon>
        <taxon>Legionella</taxon>
    </lineage>
</organism>
<dbReference type="STRING" id="29422.Lbru_1284"/>
<protein>
    <recommendedName>
        <fullName evidence="3">HEPN domain protein</fullName>
    </recommendedName>
</protein>
<dbReference type="PATRIC" id="fig|29422.6.peg.1360"/>
<dbReference type="Proteomes" id="UP000054742">
    <property type="component" value="Unassembled WGS sequence"/>
</dbReference>
<comment type="caution">
    <text evidence="1">The sequence shown here is derived from an EMBL/GenBank/DDBJ whole genome shotgun (WGS) entry which is preliminary data.</text>
</comment>
<gene>
    <name evidence="1" type="ORF">Lbru_1284</name>
</gene>
<sequence>MKNESDDFNVITCFLNSALALQISSLEGMRLYFDGESINKSWVEKLIMSFFLYRQGFEVSLIALYKEKTGQEFTGHNLKQLWDTNFIDKDVLRKKIDLAIKVLDNFEALEDIQLFQYHGKPCIEDLPLINNEDLEILSAAGWALHEELLKNFNKLKINSNTSAKILEFKRTQKN</sequence>
<evidence type="ECO:0000313" key="2">
    <source>
        <dbReference type="Proteomes" id="UP000054742"/>
    </source>
</evidence>
<proteinExistence type="predicted"/>
<evidence type="ECO:0008006" key="3">
    <source>
        <dbReference type="Google" id="ProtNLM"/>
    </source>
</evidence>
<evidence type="ECO:0000313" key="1">
    <source>
        <dbReference type="EMBL" id="KTC85069.1"/>
    </source>
</evidence>
<name>A0A0W0SPD0_9GAMM</name>
<dbReference type="EMBL" id="LNXV01000008">
    <property type="protein sequence ID" value="KTC85069.1"/>
    <property type="molecule type" value="Genomic_DNA"/>
</dbReference>
<accession>A0A0W0SPD0</accession>
<dbReference type="RefSeq" id="WP_058441352.1">
    <property type="nucleotide sequence ID" value="NZ_CAAAHU010000006.1"/>
</dbReference>
<reference evidence="1 2" key="1">
    <citation type="submission" date="2015-11" db="EMBL/GenBank/DDBJ databases">
        <title>Genomic analysis of 38 Legionella species identifies large and diverse effector repertoires.</title>
        <authorList>
            <person name="Burstein D."/>
            <person name="Amaro F."/>
            <person name="Zusman T."/>
            <person name="Lifshitz Z."/>
            <person name="Cohen O."/>
            <person name="Gilbert J.A."/>
            <person name="Pupko T."/>
            <person name="Shuman H.A."/>
            <person name="Segal G."/>
        </authorList>
    </citation>
    <scope>NUCLEOTIDE SEQUENCE [LARGE SCALE GENOMIC DNA]</scope>
    <source>
        <strain evidence="1 2">ATCC 43878</strain>
    </source>
</reference>
<keyword evidence="2" id="KW-1185">Reference proteome</keyword>
<dbReference type="AlphaFoldDB" id="A0A0W0SPD0"/>